<keyword evidence="2" id="KW-1185">Reference proteome</keyword>
<dbReference type="Proteomes" id="UP001234297">
    <property type="component" value="Chromosome 3"/>
</dbReference>
<gene>
    <name evidence="1" type="ORF">MRB53_010090</name>
</gene>
<organism evidence="1 2">
    <name type="scientific">Persea americana</name>
    <name type="common">Avocado</name>
    <dbReference type="NCBI Taxonomy" id="3435"/>
    <lineage>
        <taxon>Eukaryota</taxon>
        <taxon>Viridiplantae</taxon>
        <taxon>Streptophyta</taxon>
        <taxon>Embryophyta</taxon>
        <taxon>Tracheophyta</taxon>
        <taxon>Spermatophyta</taxon>
        <taxon>Magnoliopsida</taxon>
        <taxon>Magnoliidae</taxon>
        <taxon>Laurales</taxon>
        <taxon>Lauraceae</taxon>
        <taxon>Persea</taxon>
    </lineage>
</organism>
<sequence>MSSLSAINGVSNPNLLLQSRVSPTLHLQISLLLISPRQICKFPKTSYICHFLPSKLILFPPKSALETLEFVSVRALEGGGDEATTRVDRD</sequence>
<proteinExistence type="predicted"/>
<dbReference type="EMBL" id="CM056811">
    <property type="protein sequence ID" value="KAJ8635823.1"/>
    <property type="molecule type" value="Genomic_DNA"/>
</dbReference>
<evidence type="ECO:0000313" key="2">
    <source>
        <dbReference type="Proteomes" id="UP001234297"/>
    </source>
</evidence>
<comment type="caution">
    <text evidence="1">The sequence shown here is derived from an EMBL/GenBank/DDBJ whole genome shotgun (WGS) entry which is preliminary data.</text>
</comment>
<name>A0ACC2LRL9_PERAE</name>
<reference evidence="1 2" key="1">
    <citation type="journal article" date="2022" name="Hortic Res">
        <title>A haplotype resolved chromosomal level avocado genome allows analysis of novel avocado genes.</title>
        <authorList>
            <person name="Nath O."/>
            <person name="Fletcher S.J."/>
            <person name="Hayward A."/>
            <person name="Shaw L.M."/>
            <person name="Masouleh A.K."/>
            <person name="Furtado A."/>
            <person name="Henry R.J."/>
            <person name="Mitter N."/>
        </authorList>
    </citation>
    <scope>NUCLEOTIDE SEQUENCE [LARGE SCALE GENOMIC DNA]</scope>
    <source>
        <strain evidence="2">cv. Hass</strain>
    </source>
</reference>
<protein>
    <submittedName>
        <fullName evidence="1">Uncharacterized protein</fullName>
    </submittedName>
</protein>
<accession>A0ACC2LRL9</accession>
<evidence type="ECO:0000313" key="1">
    <source>
        <dbReference type="EMBL" id="KAJ8635823.1"/>
    </source>
</evidence>